<evidence type="ECO:0000313" key="2">
    <source>
        <dbReference type="EMBL" id="GAX13938.1"/>
    </source>
</evidence>
<organism evidence="2 3">
    <name type="scientific">Fistulifera solaris</name>
    <name type="common">Oleaginous diatom</name>
    <dbReference type="NCBI Taxonomy" id="1519565"/>
    <lineage>
        <taxon>Eukaryota</taxon>
        <taxon>Sar</taxon>
        <taxon>Stramenopiles</taxon>
        <taxon>Ochrophyta</taxon>
        <taxon>Bacillariophyta</taxon>
        <taxon>Bacillariophyceae</taxon>
        <taxon>Bacillariophycidae</taxon>
        <taxon>Naviculales</taxon>
        <taxon>Naviculaceae</taxon>
        <taxon>Fistulifera</taxon>
    </lineage>
</organism>
<reference evidence="2 3" key="1">
    <citation type="journal article" date="2015" name="Plant Cell">
        <title>Oil accumulation by the oleaginous diatom Fistulifera solaris as revealed by the genome and transcriptome.</title>
        <authorList>
            <person name="Tanaka T."/>
            <person name="Maeda Y."/>
            <person name="Veluchamy A."/>
            <person name="Tanaka M."/>
            <person name="Abida H."/>
            <person name="Marechal E."/>
            <person name="Bowler C."/>
            <person name="Muto M."/>
            <person name="Sunaga Y."/>
            <person name="Tanaka M."/>
            <person name="Yoshino T."/>
            <person name="Taniguchi T."/>
            <person name="Fukuda Y."/>
            <person name="Nemoto M."/>
            <person name="Matsumoto M."/>
            <person name="Wong P.S."/>
            <person name="Aburatani S."/>
            <person name="Fujibuchi W."/>
        </authorList>
    </citation>
    <scope>NUCLEOTIDE SEQUENCE [LARGE SCALE GENOMIC DNA]</scope>
    <source>
        <strain evidence="2 3">JPCC DA0580</strain>
    </source>
</reference>
<dbReference type="AlphaFoldDB" id="A0A1Z5JJG9"/>
<dbReference type="EMBL" id="BDSP01000074">
    <property type="protein sequence ID" value="GAX13938.1"/>
    <property type="molecule type" value="Genomic_DNA"/>
</dbReference>
<dbReference type="Proteomes" id="UP000198406">
    <property type="component" value="Unassembled WGS sequence"/>
</dbReference>
<dbReference type="InParanoid" id="A0A1Z5JJG9"/>
<keyword evidence="3" id="KW-1185">Reference proteome</keyword>
<gene>
    <name evidence="2" type="ORF">FisN_5Lh158</name>
</gene>
<proteinExistence type="predicted"/>
<accession>A0A1Z5JJG9</accession>
<comment type="caution">
    <text evidence="2">The sequence shown here is derived from an EMBL/GenBank/DDBJ whole genome shotgun (WGS) entry which is preliminary data.</text>
</comment>
<name>A0A1Z5JJG9_FISSO</name>
<sequence>MITTHPNNNPIKLLHYLAPKIPAIRHSPDIALQIRASRTDMDCGLAACVIATLGRICELQEEFADDILKDRRFEQLVECVMCGVDHKDTYTEGLSIRDACRAAWGIAVLSSHRKSSDNKPGSVLEALAARVAHVLEHRQELLKRGDMVQDGVETVEKGIELFAEELAEDAVSVLWTFACVEACTGQNVSSLVNLCILLLIQDPFMTRKLAQEASLSDVEMDTNIELGTNDVVERLAQSELETESTSSDVEIPSADHVFIEAKDSSISVAETLETSAARKKMCLLDWLSPHELIDSLWAIALIREKLDNTSSATDEYCKKALQRMADVLQIELRRIKHHYETDETVSRDYFHDDISILDQEVKVSGDLDSLGHAVLDDNTGVEEWSETSRSRQSSKRKVNQDINGECDIKAETDAPGDFSDMADEIELLGGEEIRNEGVEADSLEVLDDLLERHIFPLIVTDAIDLVNTEKPLEDDGIAVIARQADECGLEGVGGESEQVFLETSDDADIDLPFSCFSSRDLCSLAWAVTELDGSHREAVVHDIAHMLNLLGVGSMRGLSGSDLTNLCWAVAKSNFAIQVDVSNVVVKWVADRAVEITSRDKFSDDSPSLLLQFSPHELGRLVWSLSTILLDQGTVRWTSVSIVSLIYRALLVTGSHLALFRSEDMARVVWAFLSLTDTSVSFGWPGVPDALGKLLATIETSLLDWESMRETSFDNTEMHDHPESPKVTAFLRTSKFALRFFDQRLEHAIDDSNDIPGLAKQSNRLPLLRHVPVDPLSLCKLASAVCKLAHQFDKTIIQSGVLTRILLRLFLSHDGRLLHECPLPDLVRLTETAALSMEVPAARTLTSHFARKVLQFVNEMPSDESGFIWLDMELDDLSELIWSLGQLGATFCEVDPDRPTAHRRLRLAVKPSFEVHSMESLSVSKTIQLLNGLVSTQLALQMTDRVVQILLYLEDKLPMTEEELDLCGLLTALASLRRDVIEKDLQGQKNFSEQSVDVSTGALGLDHDPEKSMPSQPVSTDLLLDLCDRVRVSLTASTFNRFRRTTTRDLITILSVMVRDRLKCDEMVRTIHDCIQDRARAIDAQRKATSTLNAASRALRAFTMSMTDEAPSLRVDSLESTAAALDELMDAHCTDSRVSKDSYTNAMELELSKLRELVEQYNRLDLKSGHSKQESGRKMTKHSFSRLFPVLSQTLS</sequence>
<feature type="region of interest" description="Disordered" evidence="1">
    <location>
        <begin position="381"/>
        <end position="402"/>
    </location>
</feature>
<protein>
    <submittedName>
        <fullName evidence="2">Uncharacterized protein</fullName>
    </submittedName>
</protein>
<dbReference type="OrthoDB" id="42265at2759"/>
<evidence type="ECO:0000313" key="3">
    <source>
        <dbReference type="Proteomes" id="UP000198406"/>
    </source>
</evidence>
<evidence type="ECO:0000256" key="1">
    <source>
        <dbReference type="SAM" id="MobiDB-lite"/>
    </source>
</evidence>